<comment type="caution">
    <text evidence="6">The sequence shown here is derived from an EMBL/GenBank/DDBJ whole genome shotgun (WGS) entry which is preliminary data.</text>
</comment>
<protein>
    <recommendedName>
        <fullName evidence="8">Tetraspanin</fullName>
    </recommendedName>
</protein>
<dbReference type="Pfam" id="PF00335">
    <property type="entry name" value="Tetraspanin"/>
    <property type="match status" value="1"/>
</dbReference>
<dbReference type="EMBL" id="JAKMXF010000046">
    <property type="protein sequence ID" value="KAI6659824.1"/>
    <property type="molecule type" value="Genomic_DNA"/>
</dbReference>
<evidence type="ECO:0000256" key="2">
    <source>
        <dbReference type="ARBA" id="ARBA00022692"/>
    </source>
</evidence>
<dbReference type="CDD" id="cd03127">
    <property type="entry name" value="tetraspanin_LEL"/>
    <property type="match status" value="1"/>
</dbReference>
<dbReference type="InterPro" id="IPR008952">
    <property type="entry name" value="Tetraspanin_EC2_sf"/>
</dbReference>
<evidence type="ECO:0000256" key="5">
    <source>
        <dbReference type="SAM" id="Phobius"/>
    </source>
</evidence>
<dbReference type="AlphaFoldDB" id="A0AAV7KI33"/>
<accession>A0AAV7KI33</accession>
<dbReference type="SUPFAM" id="SSF48652">
    <property type="entry name" value="Tetraspanin"/>
    <property type="match status" value="1"/>
</dbReference>
<evidence type="ECO:0000313" key="7">
    <source>
        <dbReference type="Proteomes" id="UP001165289"/>
    </source>
</evidence>
<evidence type="ECO:0000256" key="1">
    <source>
        <dbReference type="ARBA" id="ARBA00004141"/>
    </source>
</evidence>
<feature type="transmembrane region" description="Helical" evidence="5">
    <location>
        <begin position="67"/>
        <end position="91"/>
    </location>
</feature>
<feature type="transmembrane region" description="Helical" evidence="5">
    <location>
        <begin position="12"/>
        <end position="36"/>
    </location>
</feature>
<feature type="transmembrane region" description="Helical" evidence="5">
    <location>
        <begin position="256"/>
        <end position="283"/>
    </location>
</feature>
<proteinExistence type="predicted"/>
<keyword evidence="4 5" id="KW-0472">Membrane</keyword>
<organism evidence="6 7">
    <name type="scientific">Oopsacas minuta</name>
    <dbReference type="NCBI Taxonomy" id="111878"/>
    <lineage>
        <taxon>Eukaryota</taxon>
        <taxon>Metazoa</taxon>
        <taxon>Porifera</taxon>
        <taxon>Hexactinellida</taxon>
        <taxon>Hexasterophora</taxon>
        <taxon>Lyssacinosida</taxon>
        <taxon>Leucopsacidae</taxon>
        <taxon>Oopsacas</taxon>
    </lineage>
</organism>
<keyword evidence="2 5" id="KW-0812">Transmembrane</keyword>
<evidence type="ECO:0000256" key="3">
    <source>
        <dbReference type="ARBA" id="ARBA00022989"/>
    </source>
</evidence>
<keyword evidence="7" id="KW-1185">Reference proteome</keyword>
<gene>
    <name evidence="6" type="ORF">LOD99_10603</name>
</gene>
<comment type="subcellular location">
    <subcellularLocation>
        <location evidence="1">Membrane</location>
        <topology evidence="1">Multi-pass membrane protein</topology>
    </subcellularLocation>
</comment>
<evidence type="ECO:0000313" key="6">
    <source>
        <dbReference type="EMBL" id="KAI6659824.1"/>
    </source>
</evidence>
<evidence type="ECO:0000256" key="4">
    <source>
        <dbReference type="ARBA" id="ARBA00023136"/>
    </source>
</evidence>
<name>A0AAV7KI33_9METZ</name>
<keyword evidence="3 5" id="KW-1133">Transmembrane helix</keyword>
<dbReference type="Gene3D" id="1.10.1450.10">
    <property type="entry name" value="Tetraspanin"/>
    <property type="match status" value="1"/>
</dbReference>
<sequence length="325" mass="35460">MNSESSKKQKVANLVQAVLSVWLFFFGIISAIMGAYGHMTTNHYASLNHSFSNTPINLIDYSSGANLLITAGVIQVLVAILGILGSFIGLLDGFQRIGIGFMIAYAVLLLVISGLNLSSSITAYGGYDDFENGAIELLKRLYLDYIGDAISIDHPANVLDGFQIRLSCCGLWGYTDYTTLDDLKSDNSITIEDATSSALELPASCCPSSVTVCNPINAYTIGCMPRMHEFIYQACFDGSSGLNCIFSALIDVESKLFAVFVIGLFQALVSMFIFVGTLLQIIYSVNFFKNILHDIPHLAEQQYYPEDTRAPSPTPVNVMRTPELI</sequence>
<reference evidence="6 7" key="1">
    <citation type="journal article" date="2023" name="BMC Biol.">
        <title>The compact genome of the sponge Oopsacas minuta (Hexactinellida) is lacking key metazoan core genes.</title>
        <authorList>
            <person name="Santini S."/>
            <person name="Schenkelaars Q."/>
            <person name="Jourda C."/>
            <person name="Duchesne M."/>
            <person name="Belahbib H."/>
            <person name="Rocher C."/>
            <person name="Selva M."/>
            <person name="Riesgo A."/>
            <person name="Vervoort M."/>
            <person name="Leys S.P."/>
            <person name="Kodjabachian L."/>
            <person name="Le Bivic A."/>
            <person name="Borchiellini C."/>
            <person name="Claverie J.M."/>
            <person name="Renard E."/>
        </authorList>
    </citation>
    <scope>NUCLEOTIDE SEQUENCE [LARGE SCALE GENOMIC DNA]</scope>
    <source>
        <strain evidence="6">SPO-2</strain>
    </source>
</reference>
<dbReference type="InterPro" id="IPR018499">
    <property type="entry name" value="Tetraspanin/Peripherin"/>
</dbReference>
<evidence type="ECO:0008006" key="8">
    <source>
        <dbReference type="Google" id="ProtNLM"/>
    </source>
</evidence>
<dbReference type="Proteomes" id="UP001165289">
    <property type="component" value="Unassembled WGS sequence"/>
</dbReference>
<feature type="transmembrane region" description="Helical" evidence="5">
    <location>
        <begin position="103"/>
        <end position="127"/>
    </location>
</feature>
<dbReference type="GO" id="GO:0016020">
    <property type="term" value="C:membrane"/>
    <property type="evidence" value="ECO:0007669"/>
    <property type="project" value="UniProtKB-SubCell"/>
</dbReference>